<evidence type="ECO:0000313" key="11">
    <source>
        <dbReference type="Proteomes" id="UP001281761"/>
    </source>
</evidence>
<keyword evidence="4" id="KW-0479">Metal-binding</keyword>
<dbReference type="EMBL" id="JARBJD010000240">
    <property type="protein sequence ID" value="KAK2946044.1"/>
    <property type="molecule type" value="Genomic_DNA"/>
</dbReference>
<dbReference type="Gene3D" id="3.40.950.10">
    <property type="entry name" value="Fe-only Hydrogenase (Larger Subunit), Chain L, domain 3"/>
    <property type="match status" value="1"/>
</dbReference>
<evidence type="ECO:0000256" key="7">
    <source>
        <dbReference type="ARBA" id="ARBA00023014"/>
    </source>
</evidence>
<comment type="caution">
    <text evidence="10">The sequence shown here is derived from an EMBL/GenBank/DDBJ whole genome shotgun (WGS) entry which is preliminary data.</text>
</comment>
<evidence type="ECO:0000313" key="10">
    <source>
        <dbReference type="EMBL" id="KAK2946044.1"/>
    </source>
</evidence>
<evidence type="ECO:0000256" key="4">
    <source>
        <dbReference type="ARBA" id="ARBA00022723"/>
    </source>
</evidence>
<evidence type="ECO:0000256" key="1">
    <source>
        <dbReference type="ARBA" id="ARBA00006596"/>
    </source>
</evidence>
<feature type="domain" description="4Fe-4S ferredoxin-type" evidence="9">
    <location>
        <begin position="254"/>
        <end position="283"/>
    </location>
</feature>
<dbReference type="InterPro" id="IPR017896">
    <property type="entry name" value="4Fe4S_Fe-S-bd"/>
</dbReference>
<dbReference type="GO" id="GO:0008901">
    <property type="term" value="F:ferredoxin hydrogenase activity"/>
    <property type="evidence" value="ECO:0007669"/>
    <property type="project" value="UniProtKB-EC"/>
</dbReference>
<keyword evidence="3" id="KW-0004">4Fe-4S</keyword>
<reference evidence="10 11" key="1">
    <citation type="journal article" date="2022" name="bioRxiv">
        <title>Genomics of Preaxostyla Flagellates Illuminates Evolutionary Transitions and the Path Towards Mitochondrial Loss.</title>
        <authorList>
            <person name="Novak L.V.F."/>
            <person name="Treitli S.C."/>
            <person name="Pyrih J."/>
            <person name="Halakuc P."/>
            <person name="Pipaliya S.V."/>
            <person name="Vacek V."/>
            <person name="Brzon O."/>
            <person name="Soukal P."/>
            <person name="Eme L."/>
            <person name="Dacks J.B."/>
            <person name="Karnkowska A."/>
            <person name="Elias M."/>
            <person name="Hampl V."/>
        </authorList>
    </citation>
    <scope>NUCLEOTIDE SEQUENCE [LARGE SCALE GENOMIC DNA]</scope>
    <source>
        <strain evidence="10">NAU3</strain>
        <tissue evidence="10">Gut</tissue>
    </source>
</reference>
<dbReference type="Pfam" id="PF00037">
    <property type="entry name" value="Fer4"/>
    <property type="match status" value="2"/>
</dbReference>
<evidence type="ECO:0000256" key="8">
    <source>
        <dbReference type="SAM" id="MobiDB-lite"/>
    </source>
</evidence>
<keyword evidence="7" id="KW-0411">Iron-sulfur</keyword>
<dbReference type="Pfam" id="PF02906">
    <property type="entry name" value="Fe_hyd_lg_C"/>
    <property type="match status" value="1"/>
</dbReference>
<evidence type="ECO:0000256" key="2">
    <source>
        <dbReference type="ARBA" id="ARBA00022448"/>
    </source>
</evidence>
<comment type="similarity">
    <text evidence="1">Belongs to the NARF family.</text>
</comment>
<feature type="compositionally biased region" description="Polar residues" evidence="8">
    <location>
        <begin position="116"/>
        <end position="134"/>
    </location>
</feature>
<proteinExistence type="inferred from homology"/>
<protein>
    <submittedName>
        <fullName evidence="10">Fe-hydrogenase, simple</fullName>
        <ecNumber evidence="10">1.12.7.2</ecNumber>
    </submittedName>
</protein>
<keyword evidence="11" id="KW-1185">Reference proteome</keyword>
<keyword evidence="10" id="KW-0560">Oxidoreductase</keyword>
<evidence type="ECO:0000256" key="3">
    <source>
        <dbReference type="ARBA" id="ARBA00022485"/>
    </source>
</evidence>
<dbReference type="Proteomes" id="UP001281761">
    <property type="component" value="Unassembled WGS sequence"/>
</dbReference>
<keyword evidence="2" id="KW-0813">Transport</keyword>
<accession>A0ABQ9X3Y5</accession>
<gene>
    <name evidence="10" type="ORF">BLNAU_19055</name>
</gene>
<dbReference type="PANTHER" id="PTHR42859:SF10">
    <property type="entry name" value="DIMETHYLSULFOXIDE REDUCTASE CHAIN B"/>
    <property type="match status" value="1"/>
</dbReference>
<dbReference type="SUPFAM" id="SSF54862">
    <property type="entry name" value="4Fe-4S ferredoxins"/>
    <property type="match status" value="1"/>
</dbReference>
<dbReference type="PROSITE" id="PS51379">
    <property type="entry name" value="4FE4S_FER_2"/>
    <property type="match status" value="3"/>
</dbReference>
<dbReference type="InterPro" id="IPR017900">
    <property type="entry name" value="4Fe4S_Fe_S_CS"/>
</dbReference>
<feature type="domain" description="4Fe-4S ferredoxin-type" evidence="9">
    <location>
        <begin position="222"/>
        <end position="253"/>
    </location>
</feature>
<sequence>MSICFGLMDSNDQIPAIGEKLGGPVKNTVSLSQSGYLYVNTPSSESYERCHTSVLEEGDCVRMEVDLDSTPRTCELDFLFCIKEHHSELTPFLAYPDQHQYPKEWKKSDGDCNPPQLFSYSENSQPPSPSTHAPSLTLPALTRMKEEILREGGHQMAITFVSVEEEQELIAKQLIAMIRFIPKEEGQDEKTLAGYAEEALTRPLKSYVPKIDIFKAGCNRCNKKKYDISDACEGCVARPCVTNCPRKAITRTDHRCRIDESKCIGCSLCQKNCPYDAMVRRKIPCADECPMEALSKDAQGYSHINPEKCIHCGRCMTRCPFGCISMTSMIFDVARYLHQKDRPVIAMFAPAVFGQFPASPHQLRNACLKCGFSDMVEVSLGADTTSLTDAAEFLEHVGTGAQPVLMTSCCPTWLRAVRIHVPKLAPFLSDTGSPMQYTGDMLKARDPDCITVFVGACTAKPEEMQALFDACGVDTSAMPKDDRSTTRMPSREASKYCVRQGVTEAVLKAIPGAVKKIAADEEMVSVQKTIFEKARQTDIQVRPVFVSPLGRQSLPKIKQWGDNPDQIPGNKIKCMCCDGGCVGGLGNIVPSHISLPRVMKLKDERPLFAEIEDVTALE</sequence>
<dbReference type="EC" id="1.12.7.2" evidence="10"/>
<name>A0ABQ9X3Y5_9EUKA</name>
<dbReference type="PANTHER" id="PTHR42859">
    <property type="entry name" value="OXIDOREDUCTASE"/>
    <property type="match status" value="1"/>
</dbReference>
<organism evidence="10 11">
    <name type="scientific">Blattamonas nauphoetae</name>
    <dbReference type="NCBI Taxonomy" id="2049346"/>
    <lineage>
        <taxon>Eukaryota</taxon>
        <taxon>Metamonada</taxon>
        <taxon>Preaxostyla</taxon>
        <taxon>Oxymonadida</taxon>
        <taxon>Blattamonas</taxon>
    </lineage>
</organism>
<evidence type="ECO:0000259" key="9">
    <source>
        <dbReference type="PROSITE" id="PS51379"/>
    </source>
</evidence>
<feature type="domain" description="4Fe-4S ferredoxin-type" evidence="9">
    <location>
        <begin position="300"/>
        <end position="329"/>
    </location>
</feature>
<dbReference type="SUPFAM" id="SSF53920">
    <property type="entry name" value="Fe-only hydrogenase"/>
    <property type="match status" value="1"/>
</dbReference>
<dbReference type="PROSITE" id="PS00198">
    <property type="entry name" value="4FE4S_FER_1"/>
    <property type="match status" value="1"/>
</dbReference>
<keyword evidence="5" id="KW-0249">Electron transport</keyword>
<evidence type="ECO:0000256" key="6">
    <source>
        <dbReference type="ARBA" id="ARBA00023004"/>
    </source>
</evidence>
<keyword evidence="6" id="KW-0408">Iron</keyword>
<dbReference type="Gene3D" id="3.30.70.20">
    <property type="match status" value="2"/>
</dbReference>
<feature type="region of interest" description="Disordered" evidence="8">
    <location>
        <begin position="116"/>
        <end position="137"/>
    </location>
</feature>
<dbReference type="InterPro" id="IPR050294">
    <property type="entry name" value="RnfB_subfamily"/>
</dbReference>
<dbReference type="InterPro" id="IPR009016">
    <property type="entry name" value="Fe_hydrogenase"/>
</dbReference>
<dbReference type="InterPro" id="IPR004108">
    <property type="entry name" value="Fe_hydrogenase_lsu_C"/>
</dbReference>
<evidence type="ECO:0000256" key="5">
    <source>
        <dbReference type="ARBA" id="ARBA00022982"/>
    </source>
</evidence>